<proteinExistence type="predicted"/>
<evidence type="ECO:0008006" key="4">
    <source>
        <dbReference type="Google" id="ProtNLM"/>
    </source>
</evidence>
<dbReference type="InterPro" id="IPR046705">
    <property type="entry name" value="DUF6778"/>
</dbReference>
<keyword evidence="1" id="KW-0732">Signal</keyword>
<sequence>MLKPALLAIGLTLGLAGCASSTWETAYDQLDTAQTAHWRVASVEVAAPETLTTSEENSYTPDFDIVWHGEPAGDRRAQAAAIVKEGIEKGAAGLHGKTRVRIVATLGQFHAITPVVREKLQNSGVHNIQYSVQVFDARSGAALTEPQTIKAEFPALVGRAGDEADAKGLTQRVQIVNQIAAVTQNWLGRGADPRGTFQRRGR</sequence>
<evidence type="ECO:0000313" key="3">
    <source>
        <dbReference type="Proteomes" id="UP000183635"/>
    </source>
</evidence>
<gene>
    <name evidence="2" type="ORF">SAMN04488021_12022</name>
</gene>
<dbReference type="AlphaFoldDB" id="A0A1I3B8H9"/>
<protein>
    <recommendedName>
        <fullName evidence="4">Lipoprotein</fullName>
    </recommendedName>
</protein>
<dbReference type="Pfam" id="PF20569">
    <property type="entry name" value="DUF6778"/>
    <property type="match status" value="1"/>
</dbReference>
<accession>A0A1I3B8H9</accession>
<organism evidence="2 3">
    <name type="scientific">Paracoccus aminovorans</name>
    <dbReference type="NCBI Taxonomy" id="34004"/>
    <lineage>
        <taxon>Bacteria</taxon>
        <taxon>Pseudomonadati</taxon>
        <taxon>Pseudomonadota</taxon>
        <taxon>Alphaproteobacteria</taxon>
        <taxon>Rhodobacterales</taxon>
        <taxon>Paracoccaceae</taxon>
        <taxon>Paracoccus</taxon>
    </lineage>
</organism>
<feature type="signal peptide" evidence="1">
    <location>
        <begin position="1"/>
        <end position="26"/>
    </location>
</feature>
<feature type="chain" id="PRO_5010371316" description="Lipoprotein" evidence="1">
    <location>
        <begin position="27"/>
        <end position="202"/>
    </location>
</feature>
<dbReference type="PROSITE" id="PS51257">
    <property type="entry name" value="PROKAR_LIPOPROTEIN"/>
    <property type="match status" value="1"/>
</dbReference>
<dbReference type="RefSeq" id="WP_074968380.1">
    <property type="nucleotide sequence ID" value="NZ_CBCRYP010000021.1"/>
</dbReference>
<dbReference type="Proteomes" id="UP000183635">
    <property type="component" value="Unassembled WGS sequence"/>
</dbReference>
<dbReference type="EMBL" id="FOPU01000020">
    <property type="protein sequence ID" value="SFH58613.1"/>
    <property type="molecule type" value="Genomic_DNA"/>
</dbReference>
<keyword evidence="3" id="KW-1185">Reference proteome</keyword>
<reference evidence="2 3" key="1">
    <citation type="submission" date="2016-10" db="EMBL/GenBank/DDBJ databases">
        <authorList>
            <person name="de Groot N.N."/>
        </authorList>
    </citation>
    <scope>NUCLEOTIDE SEQUENCE [LARGE SCALE GENOMIC DNA]</scope>
    <source>
        <strain evidence="2 3">DSM 8537</strain>
    </source>
</reference>
<name>A0A1I3B8H9_9RHOB</name>
<evidence type="ECO:0000313" key="2">
    <source>
        <dbReference type="EMBL" id="SFH58613.1"/>
    </source>
</evidence>
<evidence type="ECO:0000256" key="1">
    <source>
        <dbReference type="SAM" id="SignalP"/>
    </source>
</evidence>
<dbReference type="OrthoDB" id="7836640at2"/>
<dbReference type="STRING" id="34004.SAMN04488021_12022"/>